<dbReference type="AlphaFoldDB" id="A0A183IYQ9"/>
<keyword evidence="2" id="KW-1185">Reference proteome</keyword>
<name>A0A183IYQ9_9BILA</name>
<reference evidence="3" key="1">
    <citation type="submission" date="2016-06" db="UniProtKB">
        <authorList>
            <consortium name="WormBaseParasite"/>
        </authorList>
    </citation>
    <scope>IDENTIFICATION</scope>
</reference>
<dbReference type="Proteomes" id="UP000270296">
    <property type="component" value="Unassembled WGS sequence"/>
</dbReference>
<protein>
    <submittedName>
        <fullName evidence="3">DUF4936 family protein</fullName>
    </submittedName>
</protein>
<gene>
    <name evidence="1" type="ORF">SBAD_LOCUS8756</name>
</gene>
<evidence type="ECO:0000313" key="1">
    <source>
        <dbReference type="EMBL" id="VDP19065.1"/>
    </source>
</evidence>
<proteinExistence type="predicted"/>
<evidence type="ECO:0000313" key="3">
    <source>
        <dbReference type="WBParaSite" id="SBAD_0000907201-mRNA-1"/>
    </source>
</evidence>
<organism evidence="3">
    <name type="scientific">Soboliphyme baturini</name>
    <dbReference type="NCBI Taxonomy" id="241478"/>
    <lineage>
        <taxon>Eukaryota</taxon>
        <taxon>Metazoa</taxon>
        <taxon>Ecdysozoa</taxon>
        <taxon>Nematoda</taxon>
        <taxon>Enoplea</taxon>
        <taxon>Dorylaimia</taxon>
        <taxon>Dioctophymatida</taxon>
        <taxon>Dioctophymatoidea</taxon>
        <taxon>Soboliphymatidae</taxon>
        <taxon>Soboliphyme</taxon>
    </lineage>
</organism>
<dbReference type="WBParaSite" id="SBAD_0000907201-mRNA-1">
    <property type="protein sequence ID" value="SBAD_0000907201-mRNA-1"/>
    <property type="gene ID" value="SBAD_0000907201"/>
</dbReference>
<evidence type="ECO:0000313" key="2">
    <source>
        <dbReference type="Proteomes" id="UP000270296"/>
    </source>
</evidence>
<reference evidence="1 2" key="2">
    <citation type="submission" date="2018-11" db="EMBL/GenBank/DDBJ databases">
        <authorList>
            <consortium name="Pathogen Informatics"/>
        </authorList>
    </citation>
    <scope>NUCLEOTIDE SEQUENCE [LARGE SCALE GENOMIC DNA]</scope>
</reference>
<dbReference type="EMBL" id="UZAM01011928">
    <property type="protein sequence ID" value="VDP19065.1"/>
    <property type="molecule type" value="Genomic_DNA"/>
</dbReference>
<sequence length="118" mass="13110">MLVGSFLVWQRVIESSGLSTLDITVAYAPTNVSSDIDENVLYDYWRQLFVLCRVTKSQLPQTEQCDLGADYTIWPEADSRLLIDSVRDTTPDRKGITNPALGYGEGADFLSANESGKE</sequence>
<accession>A0A183IYQ9</accession>